<name>A0ABY1QB95_9SPHN</name>
<organism evidence="2 3">
    <name type="scientific">Novosphingobium panipatense</name>
    <dbReference type="NCBI Taxonomy" id="428991"/>
    <lineage>
        <taxon>Bacteria</taxon>
        <taxon>Pseudomonadati</taxon>
        <taxon>Pseudomonadota</taxon>
        <taxon>Alphaproteobacteria</taxon>
        <taxon>Sphingomonadales</taxon>
        <taxon>Sphingomonadaceae</taxon>
        <taxon>Novosphingobium</taxon>
    </lineage>
</organism>
<proteinExistence type="predicted"/>
<dbReference type="SUPFAM" id="SSF51658">
    <property type="entry name" value="Xylose isomerase-like"/>
    <property type="match status" value="1"/>
</dbReference>
<protein>
    <submittedName>
        <fullName evidence="2">Sugar phosphate isomerase/epimerase</fullName>
    </submittedName>
</protein>
<dbReference type="Proteomes" id="UP001157910">
    <property type="component" value="Unassembled WGS sequence"/>
</dbReference>
<dbReference type="GO" id="GO:0016853">
    <property type="term" value="F:isomerase activity"/>
    <property type="evidence" value="ECO:0007669"/>
    <property type="project" value="UniProtKB-KW"/>
</dbReference>
<reference evidence="2 3" key="1">
    <citation type="submission" date="2017-05" db="EMBL/GenBank/DDBJ databases">
        <authorList>
            <person name="Varghese N."/>
            <person name="Submissions S."/>
        </authorList>
    </citation>
    <scope>NUCLEOTIDE SEQUENCE [LARGE SCALE GENOMIC DNA]</scope>
    <source>
        <strain evidence="2 3">SM16</strain>
    </source>
</reference>
<evidence type="ECO:0000313" key="2">
    <source>
        <dbReference type="EMBL" id="SMP61833.1"/>
    </source>
</evidence>
<evidence type="ECO:0000259" key="1">
    <source>
        <dbReference type="Pfam" id="PF01261"/>
    </source>
</evidence>
<accession>A0ABY1QB95</accession>
<dbReference type="InterPro" id="IPR013022">
    <property type="entry name" value="Xyl_isomerase-like_TIM-brl"/>
</dbReference>
<evidence type="ECO:0000313" key="3">
    <source>
        <dbReference type="Proteomes" id="UP001157910"/>
    </source>
</evidence>
<keyword evidence="3" id="KW-1185">Reference proteome</keyword>
<dbReference type="Pfam" id="PF01261">
    <property type="entry name" value="AP_endonuc_2"/>
    <property type="match status" value="1"/>
</dbReference>
<dbReference type="EMBL" id="FXUI01000003">
    <property type="protein sequence ID" value="SMP61833.1"/>
    <property type="molecule type" value="Genomic_DNA"/>
</dbReference>
<comment type="caution">
    <text evidence="2">The sequence shown here is derived from an EMBL/GenBank/DDBJ whole genome shotgun (WGS) entry which is preliminary data.</text>
</comment>
<keyword evidence="2" id="KW-0413">Isomerase</keyword>
<dbReference type="RefSeq" id="WP_283405725.1">
    <property type="nucleotide sequence ID" value="NZ_FXUI01000003.1"/>
</dbReference>
<dbReference type="PANTHER" id="PTHR12110">
    <property type="entry name" value="HYDROXYPYRUVATE ISOMERASE"/>
    <property type="match status" value="1"/>
</dbReference>
<dbReference type="InterPro" id="IPR036237">
    <property type="entry name" value="Xyl_isomerase-like_sf"/>
</dbReference>
<gene>
    <name evidence="2" type="ORF">SAMN06296065_103327</name>
</gene>
<dbReference type="InterPro" id="IPR050312">
    <property type="entry name" value="IolE/XylAMocC-like"/>
</dbReference>
<dbReference type="Gene3D" id="3.20.20.150">
    <property type="entry name" value="Divalent-metal-dependent TIM barrel enzymes"/>
    <property type="match status" value="1"/>
</dbReference>
<dbReference type="PANTHER" id="PTHR12110:SF48">
    <property type="entry name" value="BLL3656 PROTEIN"/>
    <property type="match status" value="1"/>
</dbReference>
<feature type="domain" description="Xylose isomerase-like TIM barrel" evidence="1">
    <location>
        <begin position="23"/>
        <end position="237"/>
    </location>
</feature>
<sequence>MPHPFGLDQQTVLGLDPVAHVGLAADLGCRTVTLGLARNAGGENPHRYPPWSLREDAVLVRETKAALRDGGVVIAVGTGCDISQQIDASQRAADMDMFAELGAVRVSASDMGAERERAFDQFGALAEMAAARGMELCIAFSPVLTMRSLPDALQVIARIGAQGGPGSATTVLIDAMHFFRSGGTVQQVAELDPALIGHVQLCDVPLRGTGDYMAESTSGRMIPGQGELPLREFVEALPRGQVLGLDVPLIGAARSGRDVRDYVGEILRRTREYLA</sequence>